<evidence type="ECO:0000256" key="8">
    <source>
        <dbReference type="SAM" id="Phobius"/>
    </source>
</evidence>
<evidence type="ECO:0000256" key="1">
    <source>
        <dbReference type="ARBA" id="ARBA00004651"/>
    </source>
</evidence>
<evidence type="ECO:0008006" key="11">
    <source>
        <dbReference type="Google" id="ProtNLM"/>
    </source>
</evidence>
<protein>
    <recommendedName>
        <fullName evidence="11">Permease</fullName>
    </recommendedName>
</protein>
<feature type="transmembrane region" description="Helical" evidence="8">
    <location>
        <begin position="61"/>
        <end position="82"/>
    </location>
</feature>
<evidence type="ECO:0000256" key="2">
    <source>
        <dbReference type="ARBA" id="ARBA00009773"/>
    </source>
</evidence>
<dbReference type="PANTHER" id="PTHR21716">
    <property type="entry name" value="TRANSMEMBRANE PROTEIN"/>
    <property type="match status" value="1"/>
</dbReference>
<accession>A0A0G0GJ84</accession>
<feature type="transmembrane region" description="Helical" evidence="8">
    <location>
        <begin position="7"/>
        <end position="26"/>
    </location>
</feature>
<dbReference type="PANTHER" id="PTHR21716:SF53">
    <property type="entry name" value="PERMEASE PERM-RELATED"/>
    <property type="match status" value="1"/>
</dbReference>
<keyword evidence="4" id="KW-1003">Cell membrane</keyword>
<keyword evidence="3" id="KW-0813">Transport</keyword>
<gene>
    <name evidence="9" type="ORF">US40_C0003G0027</name>
</gene>
<dbReference type="InterPro" id="IPR002549">
    <property type="entry name" value="AI-2E-like"/>
</dbReference>
<name>A0A0G0GJ84_9BACT</name>
<reference evidence="9 10" key="1">
    <citation type="journal article" date="2015" name="Nature">
        <title>rRNA introns, odd ribosomes, and small enigmatic genomes across a large radiation of phyla.</title>
        <authorList>
            <person name="Brown C.T."/>
            <person name="Hug L.A."/>
            <person name="Thomas B.C."/>
            <person name="Sharon I."/>
            <person name="Castelle C.J."/>
            <person name="Singh A."/>
            <person name="Wilkins M.J."/>
            <person name="Williams K.H."/>
            <person name="Banfield J.F."/>
        </authorList>
    </citation>
    <scope>NUCLEOTIDE SEQUENCE [LARGE SCALE GENOMIC DNA]</scope>
</reference>
<sequence>MPQKIEISSKTIVFTVFFLLSLVLLWQIKDLIFSLFIAFIIAGALKPPVDYLEKKRLPRLLVSVLIYFLFLFIIFNLFSLVIPPLVQEMSYFFKNFPTIVRNIPQVSSYIDLNLITQNVPNLANDLVGFVKGVFSNAIFITSTLFFGFYLLIDKNFIEEILKNFFEDAEAKKISHMVSQGQKRAGTWFWGEVILMTAVGFLTYIGLTIIGMKYAVALAVLAGLLEIVPTLGPIISAIPAALIGFSHSYILGLSNIALYFVAQQLENNLIVPIVMKKIVGVHPVITLMALIIGGKLAGVLGVLLAVPTTIFIETLLIESQKLQKK</sequence>
<dbReference type="Pfam" id="PF01594">
    <property type="entry name" value="AI-2E_transport"/>
    <property type="match status" value="1"/>
</dbReference>
<evidence type="ECO:0000256" key="6">
    <source>
        <dbReference type="ARBA" id="ARBA00022989"/>
    </source>
</evidence>
<feature type="transmembrane region" description="Helical" evidence="8">
    <location>
        <begin position="233"/>
        <end position="261"/>
    </location>
</feature>
<organism evidence="9 10">
    <name type="scientific">Candidatus Roizmanbacteria bacterium GW2011_GWC2_37_13</name>
    <dbReference type="NCBI Taxonomy" id="1618486"/>
    <lineage>
        <taxon>Bacteria</taxon>
        <taxon>Candidatus Roizmaniibacteriota</taxon>
    </lineage>
</organism>
<proteinExistence type="inferred from homology"/>
<feature type="transmembrane region" description="Helical" evidence="8">
    <location>
        <begin position="133"/>
        <end position="152"/>
    </location>
</feature>
<evidence type="ECO:0000256" key="5">
    <source>
        <dbReference type="ARBA" id="ARBA00022692"/>
    </source>
</evidence>
<dbReference type="Proteomes" id="UP000034917">
    <property type="component" value="Unassembled WGS sequence"/>
</dbReference>
<feature type="transmembrane region" description="Helical" evidence="8">
    <location>
        <begin position="192"/>
        <end position="221"/>
    </location>
</feature>
<comment type="caution">
    <text evidence="9">The sequence shown here is derived from an EMBL/GenBank/DDBJ whole genome shotgun (WGS) entry which is preliminary data.</text>
</comment>
<dbReference type="GO" id="GO:0005886">
    <property type="term" value="C:plasma membrane"/>
    <property type="evidence" value="ECO:0007669"/>
    <property type="project" value="UniProtKB-SubCell"/>
</dbReference>
<comment type="subcellular location">
    <subcellularLocation>
        <location evidence="1">Cell membrane</location>
        <topology evidence="1">Multi-pass membrane protein</topology>
    </subcellularLocation>
</comment>
<keyword evidence="7 8" id="KW-0472">Membrane</keyword>
<evidence type="ECO:0000256" key="3">
    <source>
        <dbReference type="ARBA" id="ARBA00022448"/>
    </source>
</evidence>
<feature type="transmembrane region" description="Helical" evidence="8">
    <location>
        <begin position="32"/>
        <end position="49"/>
    </location>
</feature>
<dbReference type="EMBL" id="LBSV01000003">
    <property type="protein sequence ID" value="KKQ26175.1"/>
    <property type="molecule type" value="Genomic_DNA"/>
</dbReference>
<comment type="similarity">
    <text evidence="2">Belongs to the autoinducer-2 exporter (AI-2E) (TC 2.A.86) family.</text>
</comment>
<evidence type="ECO:0000256" key="7">
    <source>
        <dbReference type="ARBA" id="ARBA00023136"/>
    </source>
</evidence>
<evidence type="ECO:0000313" key="10">
    <source>
        <dbReference type="Proteomes" id="UP000034917"/>
    </source>
</evidence>
<evidence type="ECO:0000313" key="9">
    <source>
        <dbReference type="EMBL" id="KKQ26175.1"/>
    </source>
</evidence>
<dbReference type="GO" id="GO:0055085">
    <property type="term" value="P:transmembrane transport"/>
    <property type="evidence" value="ECO:0007669"/>
    <property type="project" value="TreeGrafter"/>
</dbReference>
<dbReference type="AlphaFoldDB" id="A0A0G0GJ84"/>
<keyword evidence="6 8" id="KW-1133">Transmembrane helix</keyword>
<keyword evidence="5 8" id="KW-0812">Transmembrane</keyword>
<evidence type="ECO:0000256" key="4">
    <source>
        <dbReference type="ARBA" id="ARBA00022475"/>
    </source>
</evidence>